<name>A0A8S9S558_BRACR</name>
<reference evidence="3" key="1">
    <citation type="submission" date="2019-12" db="EMBL/GenBank/DDBJ databases">
        <title>Genome sequencing and annotation of Brassica cretica.</title>
        <authorList>
            <person name="Studholme D.J."/>
            <person name="Sarris P."/>
        </authorList>
    </citation>
    <scope>NUCLEOTIDE SEQUENCE</scope>
    <source>
        <strain evidence="3">PFS-109/04</strain>
        <tissue evidence="3">Leaf</tissue>
    </source>
</reference>
<gene>
    <name evidence="3" type="ORF">F2Q69_00026643</name>
</gene>
<organism evidence="3 4">
    <name type="scientific">Brassica cretica</name>
    <name type="common">Mustard</name>
    <dbReference type="NCBI Taxonomy" id="69181"/>
    <lineage>
        <taxon>Eukaryota</taxon>
        <taxon>Viridiplantae</taxon>
        <taxon>Streptophyta</taxon>
        <taxon>Embryophyta</taxon>
        <taxon>Tracheophyta</taxon>
        <taxon>Spermatophyta</taxon>
        <taxon>Magnoliopsida</taxon>
        <taxon>eudicotyledons</taxon>
        <taxon>Gunneridae</taxon>
        <taxon>Pentapetalae</taxon>
        <taxon>rosids</taxon>
        <taxon>malvids</taxon>
        <taxon>Brassicales</taxon>
        <taxon>Brassicaceae</taxon>
        <taxon>Brassiceae</taxon>
        <taxon>Brassica</taxon>
    </lineage>
</organism>
<protein>
    <recommendedName>
        <fullName evidence="2">Protein kinase domain-containing protein</fullName>
    </recommendedName>
</protein>
<dbReference type="InterPro" id="IPR052751">
    <property type="entry name" value="Plant_MAPKKK"/>
</dbReference>
<evidence type="ECO:0000259" key="2">
    <source>
        <dbReference type="PROSITE" id="PS50011"/>
    </source>
</evidence>
<dbReference type="PROSITE" id="PS50011">
    <property type="entry name" value="PROTEIN_KINASE_DOM"/>
    <property type="match status" value="1"/>
</dbReference>
<evidence type="ECO:0000313" key="3">
    <source>
        <dbReference type="EMBL" id="KAF3588665.1"/>
    </source>
</evidence>
<dbReference type="PROSITE" id="PS00108">
    <property type="entry name" value="PROTEIN_KINASE_ST"/>
    <property type="match status" value="1"/>
</dbReference>
<dbReference type="Gene3D" id="1.10.510.10">
    <property type="entry name" value="Transferase(Phosphotransferase) domain 1"/>
    <property type="match status" value="1"/>
</dbReference>
<dbReference type="PANTHER" id="PTHR48011:SF18">
    <property type="entry name" value="MITOGEN-ACTIVATED PROTEIN KINASE KINASE KINASE 19-RELATED"/>
    <property type="match status" value="1"/>
</dbReference>
<dbReference type="GO" id="GO:0005524">
    <property type="term" value="F:ATP binding"/>
    <property type="evidence" value="ECO:0007669"/>
    <property type="project" value="InterPro"/>
</dbReference>
<dbReference type="EMBL" id="QGKX02000088">
    <property type="protein sequence ID" value="KAF3588665.1"/>
    <property type="molecule type" value="Genomic_DNA"/>
</dbReference>
<dbReference type="SUPFAM" id="SSF56112">
    <property type="entry name" value="Protein kinase-like (PK-like)"/>
    <property type="match status" value="1"/>
</dbReference>
<dbReference type="Proteomes" id="UP000712600">
    <property type="component" value="Unassembled WGS sequence"/>
</dbReference>
<accession>A0A8S9S558</accession>
<feature type="domain" description="Protein kinase" evidence="2">
    <location>
        <begin position="1"/>
        <end position="170"/>
    </location>
</feature>
<feature type="region of interest" description="Disordered" evidence="1">
    <location>
        <begin position="1"/>
        <end position="21"/>
    </location>
</feature>
<dbReference type="GO" id="GO:0007165">
    <property type="term" value="P:signal transduction"/>
    <property type="evidence" value="ECO:0007669"/>
    <property type="project" value="TreeGrafter"/>
</dbReference>
<dbReference type="AlphaFoldDB" id="A0A8S9S558"/>
<dbReference type="PANTHER" id="PTHR48011">
    <property type="entry name" value="CCR4-NOT TRANSCRIPTIONAL COMPLEX SUBUNIT CAF120-RELATED"/>
    <property type="match status" value="1"/>
</dbReference>
<evidence type="ECO:0000313" key="4">
    <source>
        <dbReference type="Proteomes" id="UP000712600"/>
    </source>
</evidence>
<dbReference type="InterPro" id="IPR008271">
    <property type="entry name" value="Ser/Thr_kinase_AS"/>
</dbReference>
<proteinExistence type="predicted"/>
<dbReference type="InterPro" id="IPR011009">
    <property type="entry name" value="Kinase-like_dom_sf"/>
</dbReference>
<dbReference type="GO" id="GO:0004672">
    <property type="term" value="F:protein kinase activity"/>
    <property type="evidence" value="ECO:0007669"/>
    <property type="project" value="InterPro"/>
</dbReference>
<dbReference type="InterPro" id="IPR000719">
    <property type="entry name" value="Prot_kinase_dom"/>
</dbReference>
<sequence length="170" mass="18917">MEKTSQDVQVHPNQMDAQGKDKNACGTVRMNVELVEEDGLWFGRFGRLDVVPAEAAIGKHAGRLGMVESDVQIFSLHILKGINYVHSKKIIHCDIKPANILVKPVNSSSIVGCLMPNGFEPKLADFGLALRKTSDEMSMEMVVDLQEGHYCTCCQRALFFNNNKYSAIQF</sequence>
<evidence type="ECO:0000256" key="1">
    <source>
        <dbReference type="SAM" id="MobiDB-lite"/>
    </source>
</evidence>
<feature type="compositionally biased region" description="Polar residues" evidence="1">
    <location>
        <begin position="1"/>
        <end position="16"/>
    </location>
</feature>
<comment type="caution">
    <text evidence="3">The sequence shown here is derived from an EMBL/GenBank/DDBJ whole genome shotgun (WGS) entry which is preliminary data.</text>
</comment>
<dbReference type="Pfam" id="PF00069">
    <property type="entry name" value="Pkinase"/>
    <property type="match status" value="1"/>
</dbReference>